<dbReference type="EMBL" id="KZ293733">
    <property type="protein sequence ID" value="PBK81185.1"/>
    <property type="molecule type" value="Genomic_DNA"/>
</dbReference>
<accession>A0A2H3CDP8</accession>
<dbReference type="InParanoid" id="A0A2H3CDP8"/>
<evidence type="ECO:0000313" key="2">
    <source>
        <dbReference type="Proteomes" id="UP000217790"/>
    </source>
</evidence>
<proteinExistence type="predicted"/>
<dbReference type="OrthoDB" id="7464126at2759"/>
<dbReference type="AlphaFoldDB" id="A0A2H3CDP8"/>
<sequence length="215" mass="24570">MPSAYSKTLEGVNSQGKYDKELAYHIFGWIAFTRRSLSTLELQHALAVKPDTTALDPENLCSEDLLGSVCGGLVITTRMDDYTTQEYFMSQKDSLFPQLQETIAHTCLTYMLFNDLDIRRKQDINQLVARLVNCTPLPDNHNANYIRLYYSNSTKNMARGTLHAKYPFLRYSLQHWRDHAIKLPVEEIVAFLDSACCEKIVKIFHTGRGVTEVPV</sequence>
<dbReference type="STRING" id="47427.A0A2H3CDP8"/>
<name>A0A2H3CDP8_ARMGA</name>
<dbReference type="Proteomes" id="UP000217790">
    <property type="component" value="Unassembled WGS sequence"/>
</dbReference>
<dbReference type="PANTHER" id="PTHR10039:SF15">
    <property type="entry name" value="NACHT DOMAIN-CONTAINING PROTEIN"/>
    <property type="match status" value="1"/>
</dbReference>
<gene>
    <name evidence="1" type="ORF">ARMGADRAFT_1146487</name>
</gene>
<evidence type="ECO:0000313" key="1">
    <source>
        <dbReference type="EMBL" id="PBK81185.1"/>
    </source>
</evidence>
<keyword evidence="2" id="KW-1185">Reference proteome</keyword>
<reference evidence="2" key="1">
    <citation type="journal article" date="2017" name="Nat. Ecol. Evol.">
        <title>Genome expansion and lineage-specific genetic innovations in the forest pathogenic fungi Armillaria.</title>
        <authorList>
            <person name="Sipos G."/>
            <person name="Prasanna A.N."/>
            <person name="Walter M.C."/>
            <person name="O'Connor E."/>
            <person name="Balint B."/>
            <person name="Krizsan K."/>
            <person name="Kiss B."/>
            <person name="Hess J."/>
            <person name="Varga T."/>
            <person name="Slot J."/>
            <person name="Riley R."/>
            <person name="Boka B."/>
            <person name="Rigling D."/>
            <person name="Barry K."/>
            <person name="Lee J."/>
            <person name="Mihaltcheva S."/>
            <person name="LaButti K."/>
            <person name="Lipzen A."/>
            <person name="Waldron R."/>
            <person name="Moloney N.M."/>
            <person name="Sperisen C."/>
            <person name="Kredics L."/>
            <person name="Vagvoelgyi C."/>
            <person name="Patrignani A."/>
            <person name="Fitzpatrick D."/>
            <person name="Nagy I."/>
            <person name="Doyle S."/>
            <person name="Anderson J.B."/>
            <person name="Grigoriev I.V."/>
            <person name="Gueldener U."/>
            <person name="Muensterkoetter M."/>
            <person name="Nagy L.G."/>
        </authorList>
    </citation>
    <scope>NUCLEOTIDE SEQUENCE [LARGE SCALE GENOMIC DNA]</scope>
    <source>
        <strain evidence="2">Ar21-2</strain>
    </source>
</reference>
<dbReference type="PANTHER" id="PTHR10039">
    <property type="entry name" value="AMELOGENIN"/>
    <property type="match status" value="1"/>
</dbReference>
<protein>
    <submittedName>
        <fullName evidence="1">Uncharacterized protein</fullName>
    </submittedName>
</protein>
<organism evidence="1 2">
    <name type="scientific">Armillaria gallica</name>
    <name type="common">Bulbous honey fungus</name>
    <name type="synonym">Armillaria bulbosa</name>
    <dbReference type="NCBI Taxonomy" id="47427"/>
    <lineage>
        <taxon>Eukaryota</taxon>
        <taxon>Fungi</taxon>
        <taxon>Dikarya</taxon>
        <taxon>Basidiomycota</taxon>
        <taxon>Agaricomycotina</taxon>
        <taxon>Agaricomycetes</taxon>
        <taxon>Agaricomycetidae</taxon>
        <taxon>Agaricales</taxon>
        <taxon>Marasmiineae</taxon>
        <taxon>Physalacriaceae</taxon>
        <taxon>Armillaria</taxon>
    </lineage>
</organism>